<dbReference type="EMBL" id="CH476640">
    <property type="protein sequence ID" value="EDN97316.1"/>
    <property type="molecule type" value="Genomic_DNA"/>
</dbReference>
<proteinExistence type="predicted"/>
<evidence type="ECO:0000313" key="1">
    <source>
        <dbReference type="EMBL" id="EDN97316.1"/>
    </source>
</evidence>
<dbReference type="GeneID" id="5482867"/>
<evidence type="ECO:0000313" key="2">
    <source>
        <dbReference type="Proteomes" id="UP000001312"/>
    </source>
</evidence>
<dbReference type="KEGG" id="ssl:SS1G_11841"/>
<gene>
    <name evidence="1" type="ORF">SS1G_11841</name>
</gene>
<keyword evidence="2" id="KW-1185">Reference proteome</keyword>
<dbReference type="RefSeq" id="XP_001586812.1">
    <property type="nucleotide sequence ID" value="XM_001586762.1"/>
</dbReference>
<sequence length="29" mass="3113">MTVREAGASIKATMGTHRGQLLKEVIEAN</sequence>
<name>A7F3J5_SCLS1</name>
<organism evidence="1 2">
    <name type="scientific">Sclerotinia sclerotiorum (strain ATCC 18683 / 1980 / Ss-1)</name>
    <name type="common">White mold</name>
    <name type="synonym">Whetzelinia sclerotiorum</name>
    <dbReference type="NCBI Taxonomy" id="665079"/>
    <lineage>
        <taxon>Eukaryota</taxon>
        <taxon>Fungi</taxon>
        <taxon>Dikarya</taxon>
        <taxon>Ascomycota</taxon>
        <taxon>Pezizomycotina</taxon>
        <taxon>Leotiomycetes</taxon>
        <taxon>Helotiales</taxon>
        <taxon>Sclerotiniaceae</taxon>
        <taxon>Sclerotinia</taxon>
    </lineage>
</organism>
<protein>
    <submittedName>
        <fullName evidence="1">Uncharacterized protein</fullName>
    </submittedName>
</protein>
<dbReference type="AlphaFoldDB" id="A7F3J5"/>
<dbReference type="Proteomes" id="UP000001312">
    <property type="component" value="Unassembled WGS sequence"/>
</dbReference>
<dbReference type="InParanoid" id="A7F3J5"/>
<accession>A7F3J5</accession>
<reference evidence="2" key="1">
    <citation type="journal article" date="2011" name="PLoS Genet.">
        <title>Genomic analysis of the necrotrophic fungal pathogens Sclerotinia sclerotiorum and Botrytis cinerea.</title>
        <authorList>
            <person name="Amselem J."/>
            <person name="Cuomo C.A."/>
            <person name="van Kan J.A."/>
            <person name="Viaud M."/>
            <person name="Benito E.P."/>
            <person name="Couloux A."/>
            <person name="Coutinho P.M."/>
            <person name="de Vries R.P."/>
            <person name="Dyer P.S."/>
            <person name="Fillinger S."/>
            <person name="Fournier E."/>
            <person name="Gout L."/>
            <person name="Hahn M."/>
            <person name="Kohn L."/>
            <person name="Lapalu N."/>
            <person name="Plummer K.M."/>
            <person name="Pradier J.M."/>
            <person name="Quevillon E."/>
            <person name="Sharon A."/>
            <person name="Simon A."/>
            <person name="ten Have A."/>
            <person name="Tudzynski B."/>
            <person name="Tudzynski P."/>
            <person name="Wincker P."/>
            <person name="Andrew M."/>
            <person name="Anthouard V."/>
            <person name="Beever R.E."/>
            <person name="Beffa R."/>
            <person name="Benoit I."/>
            <person name="Bouzid O."/>
            <person name="Brault B."/>
            <person name="Chen Z."/>
            <person name="Choquer M."/>
            <person name="Collemare J."/>
            <person name="Cotton P."/>
            <person name="Danchin E.G."/>
            <person name="Da Silva C."/>
            <person name="Gautier A."/>
            <person name="Giraud C."/>
            <person name="Giraud T."/>
            <person name="Gonzalez C."/>
            <person name="Grossetete S."/>
            <person name="Guldener U."/>
            <person name="Henrissat B."/>
            <person name="Howlett B.J."/>
            <person name="Kodira C."/>
            <person name="Kretschmer M."/>
            <person name="Lappartient A."/>
            <person name="Leroch M."/>
            <person name="Levis C."/>
            <person name="Mauceli E."/>
            <person name="Neuveglise C."/>
            <person name="Oeser B."/>
            <person name="Pearson M."/>
            <person name="Poulain J."/>
            <person name="Poussereau N."/>
            <person name="Quesneville H."/>
            <person name="Rascle C."/>
            <person name="Schumacher J."/>
            <person name="Segurens B."/>
            <person name="Sexton A."/>
            <person name="Silva E."/>
            <person name="Sirven C."/>
            <person name="Soanes D.M."/>
            <person name="Talbot N.J."/>
            <person name="Templeton M."/>
            <person name="Yandava C."/>
            <person name="Yarden O."/>
            <person name="Zeng Q."/>
            <person name="Rollins J.A."/>
            <person name="Lebrun M.H."/>
            <person name="Dickman M."/>
        </authorList>
    </citation>
    <scope>NUCLEOTIDE SEQUENCE [LARGE SCALE GENOMIC DNA]</scope>
    <source>
        <strain evidence="2">ATCC 18683 / 1980 / Ss-1</strain>
    </source>
</reference>